<evidence type="ECO:0000313" key="1">
    <source>
        <dbReference type="EMBL" id="SDD02875.1"/>
    </source>
</evidence>
<dbReference type="SUPFAM" id="SSF48371">
    <property type="entry name" value="ARM repeat"/>
    <property type="match status" value="1"/>
</dbReference>
<sequence length="222" mass="25645">MNIRRIISRTIKEPAGDRQNIIEEAYQEDPIATMRVLQMHVYAPITRLDRWLAIEAIGGLAGKYAPDSDELFRNIIRRFIWQMCEESANVPWASAEVIGSILANDSQRQYEEFIGPLYYHAGLNEICYPGLFWAYVQMTPRYAREMEEFLPKTLPYISYHDPEARAYAAWAFREVPYGTAEGELKKLLDDERVVPIFENGALKEYVIKSLAEEALSRLAKES</sequence>
<accession>A0A1G6RFU6</accession>
<gene>
    <name evidence="1" type="ORF">SAMN04489866_1011</name>
</gene>
<dbReference type="AlphaFoldDB" id="A0A1G6RFU6"/>
<reference evidence="1 2" key="1">
    <citation type="submission" date="2016-10" db="EMBL/GenBank/DDBJ databases">
        <authorList>
            <person name="de Groot N.N."/>
        </authorList>
    </citation>
    <scope>NUCLEOTIDE SEQUENCE [LARGE SCALE GENOMIC DNA]</scope>
    <source>
        <strain evidence="1 2">DSM 20475</strain>
    </source>
</reference>
<evidence type="ECO:0008006" key="3">
    <source>
        <dbReference type="Google" id="ProtNLM"/>
    </source>
</evidence>
<dbReference type="EMBL" id="FNAF01000001">
    <property type="protein sequence ID" value="SDD02875.1"/>
    <property type="molecule type" value="Genomic_DNA"/>
</dbReference>
<protein>
    <recommendedName>
        <fullName evidence="3">3-methyladenine DNA glycosylase AlkD</fullName>
    </recommendedName>
</protein>
<dbReference type="STRING" id="2741.SAMN04489866_1011"/>
<dbReference type="OrthoDB" id="5430983at2"/>
<name>A0A1G6RFU6_PEPNI</name>
<dbReference type="NCBIfam" id="NF045662">
    <property type="entry name" value="DVU0298_fam"/>
    <property type="match status" value="1"/>
</dbReference>
<keyword evidence="2" id="KW-1185">Reference proteome</keyword>
<proteinExistence type="predicted"/>
<evidence type="ECO:0000313" key="2">
    <source>
        <dbReference type="Proteomes" id="UP000198995"/>
    </source>
</evidence>
<dbReference type="Proteomes" id="UP000198995">
    <property type="component" value="Unassembled WGS sequence"/>
</dbReference>
<dbReference type="InterPro" id="IPR054701">
    <property type="entry name" value="DVU0298-like"/>
</dbReference>
<organism evidence="1 2">
    <name type="scientific">Peptococcus niger</name>
    <dbReference type="NCBI Taxonomy" id="2741"/>
    <lineage>
        <taxon>Bacteria</taxon>
        <taxon>Bacillati</taxon>
        <taxon>Bacillota</taxon>
        <taxon>Clostridia</taxon>
        <taxon>Eubacteriales</taxon>
        <taxon>Peptococcaceae</taxon>
        <taxon>Peptococcus</taxon>
    </lineage>
</organism>
<dbReference type="InterPro" id="IPR016024">
    <property type="entry name" value="ARM-type_fold"/>
</dbReference>
<dbReference type="RefSeq" id="WP_091790707.1">
    <property type="nucleotide sequence ID" value="NZ_FNAF01000001.1"/>
</dbReference>